<evidence type="ECO:0000313" key="9">
    <source>
        <dbReference type="Proteomes" id="UP001242480"/>
    </source>
</evidence>
<dbReference type="InterPro" id="IPR001279">
    <property type="entry name" value="Metallo-B-lactamas"/>
</dbReference>
<organism evidence="8 9">
    <name type="scientific">Labrys wisconsinensis</name>
    <dbReference type="NCBI Taxonomy" id="425677"/>
    <lineage>
        <taxon>Bacteria</taxon>
        <taxon>Pseudomonadati</taxon>
        <taxon>Pseudomonadota</taxon>
        <taxon>Alphaproteobacteria</taxon>
        <taxon>Hyphomicrobiales</taxon>
        <taxon>Xanthobacteraceae</taxon>
        <taxon>Labrys</taxon>
    </lineage>
</organism>
<dbReference type="Pfam" id="PF12706">
    <property type="entry name" value="Lactamase_B_2"/>
    <property type="match status" value="1"/>
</dbReference>
<dbReference type="Gene3D" id="3.60.15.10">
    <property type="entry name" value="Ribonuclease Z/Hydroxyacylglutathione hydrolase-like"/>
    <property type="match status" value="1"/>
</dbReference>
<dbReference type="PANTHER" id="PTHR42663">
    <property type="entry name" value="HYDROLASE C777.06C-RELATED-RELATED"/>
    <property type="match status" value="1"/>
</dbReference>
<protein>
    <recommendedName>
        <fullName evidence="3 6">Coenzyme PQQ synthesis protein B</fullName>
    </recommendedName>
    <alternativeName>
        <fullName evidence="6">Pyrroloquinoline quinone biosynthesis protein B</fullName>
    </alternativeName>
</protein>
<evidence type="ECO:0000256" key="4">
    <source>
        <dbReference type="ARBA" id="ARBA00022448"/>
    </source>
</evidence>
<dbReference type="EMBL" id="JAUSVX010000001">
    <property type="protein sequence ID" value="MDQ0467107.1"/>
    <property type="molecule type" value="Genomic_DNA"/>
</dbReference>
<dbReference type="SUPFAM" id="SSF56281">
    <property type="entry name" value="Metallo-hydrolase/oxidoreductase"/>
    <property type="match status" value="1"/>
</dbReference>
<keyword evidence="9" id="KW-1185">Reference proteome</keyword>
<keyword evidence="4 6" id="KW-0813">Transport</keyword>
<reference evidence="8 9" key="1">
    <citation type="submission" date="2023-07" db="EMBL/GenBank/DDBJ databases">
        <title>Genomic Encyclopedia of Type Strains, Phase IV (KMG-IV): sequencing the most valuable type-strain genomes for metagenomic binning, comparative biology and taxonomic classification.</title>
        <authorList>
            <person name="Goeker M."/>
        </authorList>
    </citation>
    <scope>NUCLEOTIDE SEQUENCE [LARGE SCALE GENOMIC DNA]</scope>
    <source>
        <strain evidence="8 9">DSM 19619</strain>
    </source>
</reference>
<keyword evidence="5 6" id="KW-0884">PQQ biosynthesis</keyword>
<dbReference type="CDD" id="cd16274">
    <property type="entry name" value="PQQB-like_MBL-fold"/>
    <property type="match status" value="1"/>
</dbReference>
<evidence type="ECO:0000256" key="5">
    <source>
        <dbReference type="ARBA" id="ARBA00022905"/>
    </source>
</evidence>
<feature type="domain" description="Metallo-beta-lactamase" evidence="7">
    <location>
        <begin position="51"/>
        <end position="267"/>
    </location>
</feature>
<dbReference type="HAMAP" id="MF_00653">
    <property type="entry name" value="PQQ_syn_PqqB"/>
    <property type="match status" value="1"/>
</dbReference>
<sequence>MQVIVLGSAAGGGVPQWNCRCPVCRLAWSGDGRVIARTQSSLAVSADGQAWLLLNASPDIRQQIAATPALQPRQGARHSPIAAVLLTNGDVDHVAGLLSLRERQAFTLFGTAETLGAIGDNKVFDVVSPDLVPRNAIALDQPFAALPGLTAELFAVPGKVPLWLEGEAPEIGRATETTVGVLLRAGGSAPVAYVPGCAAVTPGLREKIAGAGLLLFDGTLWRDDEMIAAGLGTKTGARMGHLSMSGPEGSIAALADLPAARKVFVHINNTNPALIEDSPERRELEAAGWHLAHDGMMVSL</sequence>
<name>A0ABU0IYL5_9HYPH</name>
<gene>
    <name evidence="6" type="primary">pqqB</name>
    <name evidence="8" type="ORF">QO011_000102</name>
</gene>
<dbReference type="Proteomes" id="UP001242480">
    <property type="component" value="Unassembled WGS sequence"/>
</dbReference>
<comment type="pathway">
    <text evidence="1 6">Cofactor biosynthesis; pyrroloquinoline quinone biosynthesis.</text>
</comment>
<evidence type="ECO:0000256" key="1">
    <source>
        <dbReference type="ARBA" id="ARBA00004886"/>
    </source>
</evidence>
<proteinExistence type="inferred from homology"/>
<accession>A0ABU0IYL5</accession>
<dbReference type="NCBIfam" id="TIGR02108">
    <property type="entry name" value="PQQ_syn_pqqB"/>
    <property type="match status" value="1"/>
</dbReference>
<evidence type="ECO:0000313" key="8">
    <source>
        <dbReference type="EMBL" id="MDQ0467107.1"/>
    </source>
</evidence>
<dbReference type="InterPro" id="IPR011842">
    <property type="entry name" value="PQQ_synth_PqqB"/>
</dbReference>
<comment type="caution">
    <text evidence="8">The sequence shown here is derived from an EMBL/GenBank/DDBJ whole genome shotgun (WGS) entry which is preliminary data.</text>
</comment>
<evidence type="ECO:0000256" key="2">
    <source>
        <dbReference type="ARBA" id="ARBA00008481"/>
    </source>
</evidence>
<dbReference type="RefSeq" id="WP_307266338.1">
    <property type="nucleotide sequence ID" value="NZ_JAUSVX010000001.1"/>
</dbReference>
<evidence type="ECO:0000259" key="7">
    <source>
        <dbReference type="Pfam" id="PF12706"/>
    </source>
</evidence>
<comment type="similarity">
    <text evidence="2 6">Belongs to the PqqB family.</text>
</comment>
<evidence type="ECO:0000256" key="3">
    <source>
        <dbReference type="ARBA" id="ARBA00015084"/>
    </source>
</evidence>
<dbReference type="InterPro" id="IPR036866">
    <property type="entry name" value="RibonucZ/Hydroxyglut_hydro"/>
</dbReference>
<comment type="function">
    <text evidence="6">May be involved in the transport of PQQ or its precursor to the periplasm.</text>
</comment>
<dbReference type="PANTHER" id="PTHR42663:SF7">
    <property type="entry name" value="COENZYME PQQ SYNTHESIS PROTEIN B"/>
    <property type="match status" value="1"/>
</dbReference>
<evidence type="ECO:0000256" key="6">
    <source>
        <dbReference type="HAMAP-Rule" id="MF_00653"/>
    </source>
</evidence>